<dbReference type="RefSeq" id="WP_066448805.1">
    <property type="nucleotide sequence ID" value="NZ_JANKBF010000024.1"/>
</dbReference>
<dbReference type="InterPro" id="IPR007492">
    <property type="entry name" value="LytTR_DNA-bd_dom"/>
</dbReference>
<dbReference type="Gene3D" id="3.40.50.2300">
    <property type="match status" value="1"/>
</dbReference>
<dbReference type="GeneID" id="98916601"/>
<gene>
    <name evidence="4" type="ORF">EDD60_12920</name>
</gene>
<dbReference type="PROSITE" id="PS50930">
    <property type="entry name" value="HTH_LYTTR"/>
    <property type="match status" value="1"/>
</dbReference>
<dbReference type="Pfam" id="PF04397">
    <property type="entry name" value="LytTR"/>
    <property type="match status" value="1"/>
</dbReference>
<dbReference type="EMBL" id="SMCQ01000029">
    <property type="protein sequence ID" value="TCV91753.1"/>
    <property type="molecule type" value="Genomic_DNA"/>
</dbReference>
<evidence type="ECO:0000313" key="4">
    <source>
        <dbReference type="EMBL" id="TCV91753.1"/>
    </source>
</evidence>
<reference evidence="4 5" key="1">
    <citation type="submission" date="2019-03" db="EMBL/GenBank/DDBJ databases">
        <title>Genomic Encyclopedia of Type Strains, Phase IV (KMG-IV): sequencing the most valuable type-strain genomes for metagenomic binning, comparative biology and taxonomic classification.</title>
        <authorList>
            <person name="Goeker M."/>
        </authorList>
    </citation>
    <scope>NUCLEOTIDE SEQUENCE [LARGE SCALE GENOMIC DNA]</scope>
    <source>
        <strain evidence="4 5">DSM 29487</strain>
    </source>
</reference>
<dbReference type="SUPFAM" id="SSF52172">
    <property type="entry name" value="CheY-like"/>
    <property type="match status" value="1"/>
</dbReference>
<feature type="modified residue" description="4-aspartylphosphate" evidence="1">
    <location>
        <position position="55"/>
    </location>
</feature>
<accession>A0A4R3YLR3</accession>
<dbReference type="PANTHER" id="PTHR37299">
    <property type="entry name" value="TRANSCRIPTIONAL REGULATOR-RELATED"/>
    <property type="match status" value="1"/>
</dbReference>
<dbReference type="Gene3D" id="2.40.50.1020">
    <property type="entry name" value="LytTr DNA-binding domain"/>
    <property type="match status" value="1"/>
</dbReference>
<dbReference type="InterPro" id="IPR046947">
    <property type="entry name" value="LytR-like"/>
</dbReference>
<dbReference type="PANTHER" id="PTHR37299:SF1">
    <property type="entry name" value="STAGE 0 SPORULATION PROTEIN A HOMOLOG"/>
    <property type="match status" value="1"/>
</dbReference>
<dbReference type="InterPro" id="IPR011006">
    <property type="entry name" value="CheY-like_superfamily"/>
</dbReference>
<proteinExistence type="predicted"/>
<evidence type="ECO:0000259" key="3">
    <source>
        <dbReference type="PROSITE" id="PS50930"/>
    </source>
</evidence>
<comment type="caution">
    <text evidence="4">The sequence shown here is derived from an EMBL/GenBank/DDBJ whole genome shotgun (WGS) entry which is preliminary data.</text>
</comment>
<dbReference type="InterPro" id="IPR001789">
    <property type="entry name" value="Sig_transdc_resp-reg_receiver"/>
</dbReference>
<dbReference type="GO" id="GO:0003677">
    <property type="term" value="F:DNA binding"/>
    <property type="evidence" value="ECO:0007669"/>
    <property type="project" value="InterPro"/>
</dbReference>
<evidence type="ECO:0000256" key="1">
    <source>
        <dbReference type="PROSITE-ProRule" id="PRU00169"/>
    </source>
</evidence>
<dbReference type="GO" id="GO:0000156">
    <property type="term" value="F:phosphorelay response regulator activity"/>
    <property type="evidence" value="ECO:0007669"/>
    <property type="project" value="InterPro"/>
</dbReference>
<dbReference type="AlphaFoldDB" id="A0A4R3YLR3"/>
<organism evidence="4 5">
    <name type="scientific">Longibaculum muris</name>
    <dbReference type="NCBI Taxonomy" id="1796628"/>
    <lineage>
        <taxon>Bacteria</taxon>
        <taxon>Bacillati</taxon>
        <taxon>Bacillota</taxon>
        <taxon>Erysipelotrichia</taxon>
        <taxon>Erysipelotrichales</taxon>
        <taxon>Coprobacillaceae</taxon>
        <taxon>Longibaculum</taxon>
    </lineage>
</organism>
<feature type="domain" description="HTH LytTR-type" evidence="3">
    <location>
        <begin position="129"/>
        <end position="228"/>
    </location>
</feature>
<dbReference type="SMART" id="SM00850">
    <property type="entry name" value="LytTR"/>
    <property type="match status" value="1"/>
</dbReference>
<dbReference type="PROSITE" id="PS50110">
    <property type="entry name" value="RESPONSE_REGULATORY"/>
    <property type="match status" value="1"/>
</dbReference>
<feature type="domain" description="Response regulatory" evidence="2">
    <location>
        <begin position="2"/>
        <end position="119"/>
    </location>
</feature>
<keyword evidence="1" id="KW-0597">Phosphoprotein</keyword>
<dbReference type="Proteomes" id="UP000295515">
    <property type="component" value="Unassembled WGS sequence"/>
</dbReference>
<evidence type="ECO:0000313" key="5">
    <source>
        <dbReference type="Proteomes" id="UP000295515"/>
    </source>
</evidence>
<dbReference type="SMART" id="SM00448">
    <property type="entry name" value="REC"/>
    <property type="match status" value="1"/>
</dbReference>
<keyword evidence="5" id="KW-1185">Reference proteome</keyword>
<protein>
    <submittedName>
        <fullName evidence="4">LytTR family two component transcriptional regulator</fullName>
    </submittedName>
</protein>
<evidence type="ECO:0000259" key="2">
    <source>
        <dbReference type="PROSITE" id="PS50110"/>
    </source>
</evidence>
<sequence>MNVVIVDDDLEFAKLIEKDVSQFFSRLYDFVSIDIINDDFKRIEDYSSIDLVFLDIDLKKEYNGINIGQFIQDYFPKAIIVFVSIHEELVFSALSIRFFQFIRKAQYQTDIVKVLKQVKKYMDENIKRILIKVDGRTHVIKFSKIIYLMVIGHDLIIKTIDNELTIHSSLMKFMNQVDYKELVQIERNLVINLNYAKEVMRIKVVMYDDVEHNVGRKYQSQLIEQYEEFLLK</sequence>
<name>A0A4R3YLR3_9FIRM</name>